<dbReference type="AlphaFoldDB" id="A0AAW0BVD0"/>
<evidence type="ECO:0008006" key="4">
    <source>
        <dbReference type="Google" id="ProtNLM"/>
    </source>
</evidence>
<comment type="caution">
    <text evidence="2">The sequence shown here is derived from an EMBL/GenBank/DDBJ whole genome shotgun (WGS) entry which is preliminary data.</text>
</comment>
<evidence type="ECO:0000313" key="2">
    <source>
        <dbReference type="EMBL" id="KAK7030838.1"/>
    </source>
</evidence>
<feature type="region of interest" description="Disordered" evidence="1">
    <location>
        <begin position="226"/>
        <end position="245"/>
    </location>
</feature>
<organism evidence="2 3">
    <name type="scientific">Paramarasmius palmivorus</name>
    <dbReference type="NCBI Taxonomy" id="297713"/>
    <lineage>
        <taxon>Eukaryota</taxon>
        <taxon>Fungi</taxon>
        <taxon>Dikarya</taxon>
        <taxon>Basidiomycota</taxon>
        <taxon>Agaricomycotina</taxon>
        <taxon>Agaricomycetes</taxon>
        <taxon>Agaricomycetidae</taxon>
        <taxon>Agaricales</taxon>
        <taxon>Marasmiineae</taxon>
        <taxon>Marasmiaceae</taxon>
        <taxon>Paramarasmius</taxon>
    </lineage>
</organism>
<proteinExistence type="predicted"/>
<evidence type="ECO:0000256" key="1">
    <source>
        <dbReference type="SAM" id="MobiDB-lite"/>
    </source>
</evidence>
<keyword evidence="3" id="KW-1185">Reference proteome</keyword>
<dbReference type="InterPro" id="IPR012337">
    <property type="entry name" value="RNaseH-like_sf"/>
</dbReference>
<dbReference type="Gene3D" id="3.30.420.10">
    <property type="entry name" value="Ribonuclease H-like superfamily/Ribonuclease H"/>
    <property type="match status" value="1"/>
</dbReference>
<evidence type="ECO:0000313" key="3">
    <source>
        <dbReference type="Proteomes" id="UP001383192"/>
    </source>
</evidence>
<name>A0AAW0BVD0_9AGAR</name>
<accession>A0AAW0BVD0</accession>
<dbReference type="InterPro" id="IPR036397">
    <property type="entry name" value="RNaseH_sf"/>
</dbReference>
<dbReference type="Proteomes" id="UP001383192">
    <property type="component" value="Unassembled WGS sequence"/>
</dbReference>
<dbReference type="EMBL" id="JAYKXP010000074">
    <property type="protein sequence ID" value="KAK7030838.1"/>
    <property type="molecule type" value="Genomic_DNA"/>
</dbReference>
<gene>
    <name evidence="2" type="ORF">VNI00_013946</name>
</gene>
<protein>
    <recommendedName>
        <fullName evidence="4">RNase H type-1 domain-containing protein</fullName>
    </recommendedName>
</protein>
<dbReference type="SUPFAM" id="SSF53098">
    <property type="entry name" value="Ribonuclease H-like"/>
    <property type="match status" value="1"/>
</dbReference>
<dbReference type="GO" id="GO:0003676">
    <property type="term" value="F:nucleic acid binding"/>
    <property type="evidence" value="ECO:0007669"/>
    <property type="project" value="InterPro"/>
</dbReference>
<sequence length="699" mass="78899">MGFDFPSITRINDSLAVQGLLRDLNHHIPIFKDMATVTLSDWTCALNHCRFPLEGPSLRRSFLQHKRSLPYSFSLAHRVLHTTNTSLRPTDLSYLYDGNVSIRHIFNSLPYSLKSCLPLNTPILLKNIGIRRLNQIATWSPLTCRQIPRLIFSPAASPQICRSQILRQYLPILKSWIESFSLKSLVHASFGLPFTYPDPPYTALWTLSIPRAARQRLSELILTNFATSNPRRPPQDPTFTGLSASDGSTIPPAPLPFQSRSSAFSSISTSHTLLATLDAFALSANNQLAEVYGILTAILLLRDTPRPDNPSPVIYSDNSNAVRHLNNALNLPSYNWASNPARALYRWIMDIVHRRHHTAPLLIQHIPSHTSSTSPPARANDLADRIASSAHRSIPRPPPAPLPTFFMDDYTLFSKTHSYIESNPFLYISNILARRSAYEASFRPASTLLHTLHDLTPPPTYPYTRATSAYSAVVQLYARSSQLDTNFTKFRRFGDISPWCSFGCAELETTHHIFTECPRFAHFRTHAKDSLVSTTTSLVQRQPYHLTKDEQAAIVTASSQLFADTDIWPLKRTRYYLGSMPNISDIVHSLSTNQRAHTAIVQSWHVAAIRLAGRIWGEYRRVTSPSRMRPERSKTTVKEMQKLACGVSISELLVIDFDVRQGYTWPHLANLDIVPFGVRVMLYNPIPTRNKTAFAMLRP</sequence>
<reference evidence="2 3" key="1">
    <citation type="submission" date="2024-01" db="EMBL/GenBank/DDBJ databases">
        <title>A draft genome for a cacao thread blight-causing isolate of Paramarasmius palmivorus.</title>
        <authorList>
            <person name="Baruah I.K."/>
            <person name="Bukari Y."/>
            <person name="Amoako-Attah I."/>
            <person name="Meinhardt L.W."/>
            <person name="Bailey B.A."/>
            <person name="Cohen S.P."/>
        </authorList>
    </citation>
    <scope>NUCLEOTIDE SEQUENCE [LARGE SCALE GENOMIC DNA]</scope>
    <source>
        <strain evidence="2 3">GH-12</strain>
    </source>
</reference>